<dbReference type="Proteomes" id="UP000031977">
    <property type="component" value="Unassembled WGS sequence"/>
</dbReference>
<keyword evidence="1" id="KW-0732">Signal</keyword>
<dbReference type="EMBL" id="JXOK01000055">
    <property type="protein sequence ID" value="KIN10239.1"/>
    <property type="molecule type" value="Genomic_DNA"/>
</dbReference>
<dbReference type="AlphaFoldDB" id="A0A0C3DFV8"/>
<dbReference type="STRING" id="50718.SU60_14705"/>
<dbReference type="Pfam" id="PF04214">
    <property type="entry name" value="DUF411"/>
    <property type="match status" value="1"/>
</dbReference>
<evidence type="ECO:0000256" key="1">
    <source>
        <dbReference type="SAM" id="SignalP"/>
    </source>
</evidence>
<dbReference type="RefSeq" id="WP_041156177.1">
    <property type="nucleotide sequence ID" value="NZ_CBCRVP010000004.1"/>
</dbReference>
<accession>A0A0C3DFV8</accession>
<name>A0A0C3DFV8_9VIBR</name>
<reference evidence="2 3" key="1">
    <citation type="submission" date="2015-01" db="EMBL/GenBank/DDBJ databases">
        <title>Draft genome of Vibrio mytili type strain CAIM 528.</title>
        <authorList>
            <person name="Gonzalez-Castillo A."/>
            <person name="Gomez-Gil B."/>
            <person name="Enciso-Ibarra J."/>
        </authorList>
    </citation>
    <scope>NUCLEOTIDE SEQUENCE [LARGE SCALE GENOMIC DNA]</scope>
    <source>
        <strain evidence="2 3">CAIM 528</strain>
    </source>
</reference>
<sequence length="153" mass="17021">MKLKLLTFAILTTVSANVLAADVINHKSPYCGCCGDWTKHMEEHGFTVEEKKHQDMNAIKRELGMNNEKLYSCHTAEINGYLFEGHVPAADIKAFLANPPKNAKGLAVPGMPMGSPGMEYGDKKDSYTVYAFNAQGQVYEYRHYKGNDKGNDK</sequence>
<organism evidence="2 3">
    <name type="scientific">Vibrio mytili</name>
    <dbReference type="NCBI Taxonomy" id="50718"/>
    <lineage>
        <taxon>Bacteria</taxon>
        <taxon>Pseudomonadati</taxon>
        <taxon>Pseudomonadota</taxon>
        <taxon>Gammaproteobacteria</taxon>
        <taxon>Vibrionales</taxon>
        <taxon>Vibrionaceae</taxon>
        <taxon>Vibrio</taxon>
    </lineage>
</organism>
<evidence type="ECO:0000313" key="3">
    <source>
        <dbReference type="Proteomes" id="UP000031977"/>
    </source>
</evidence>
<keyword evidence="3" id="KW-1185">Reference proteome</keyword>
<feature type="signal peptide" evidence="1">
    <location>
        <begin position="1"/>
        <end position="20"/>
    </location>
</feature>
<feature type="chain" id="PRO_5002163240" evidence="1">
    <location>
        <begin position="21"/>
        <end position="153"/>
    </location>
</feature>
<comment type="caution">
    <text evidence="2">The sequence shown here is derived from an EMBL/GenBank/DDBJ whole genome shotgun (WGS) entry which is preliminary data.</text>
</comment>
<proteinExistence type="predicted"/>
<gene>
    <name evidence="2" type="ORF">SU60_14705</name>
</gene>
<dbReference type="InterPro" id="IPR007332">
    <property type="entry name" value="DUF411"/>
</dbReference>
<protein>
    <submittedName>
        <fullName evidence="2">Copper amine oxidase</fullName>
    </submittedName>
</protein>
<dbReference type="OrthoDB" id="14727at2"/>
<evidence type="ECO:0000313" key="2">
    <source>
        <dbReference type="EMBL" id="KIN10239.1"/>
    </source>
</evidence>